<sequence length="298" mass="33520">MANLENKLTWQNFGFEVRYHVHDREYGIRDRHAHDGFYELVVVRSGSATHVHDGVKSHIESGDVYLIPPGEPHYYANARQLGIYNVLFTGDFFAGLLAEFPGAPDIEAYLGLSGGALPEGHRADVRRFDPELFFRITALLDEIVEEETQELSGARLMILSNALKILTLICRHARKSAERNIGSAGYRIASLVKTLEADFAGEWSLRRMAEHTGFSVACFRRQFRRIIGEPPVAWLLSLRLEKAAMMLQTGDGSIAETAEACGFPDSNYFTRMFHRRFGATPRAYRLGLRRRTGGADVV</sequence>
<organism evidence="7 8">
    <name type="scientific">Victivallis vadensis</name>
    <dbReference type="NCBI Taxonomy" id="172901"/>
    <lineage>
        <taxon>Bacteria</taxon>
        <taxon>Pseudomonadati</taxon>
        <taxon>Lentisphaerota</taxon>
        <taxon>Lentisphaeria</taxon>
        <taxon>Victivallales</taxon>
        <taxon>Victivallaceae</taxon>
        <taxon>Victivallis</taxon>
    </lineage>
</organism>
<evidence type="ECO:0000313" key="7">
    <source>
        <dbReference type="EMBL" id="PVY44493.1"/>
    </source>
</evidence>
<dbReference type="SUPFAM" id="SSF46689">
    <property type="entry name" value="Homeodomain-like"/>
    <property type="match status" value="2"/>
</dbReference>
<dbReference type="GO" id="GO:0043565">
    <property type="term" value="F:sequence-specific DNA binding"/>
    <property type="evidence" value="ECO:0007669"/>
    <property type="project" value="InterPro"/>
</dbReference>
<dbReference type="RefSeq" id="WP_116883128.1">
    <property type="nucleotide sequence ID" value="NZ_CABMMC010000077.1"/>
</dbReference>
<dbReference type="Pfam" id="PF12833">
    <property type="entry name" value="HTH_18"/>
    <property type="match status" value="1"/>
</dbReference>
<dbReference type="EMBL" id="JABAEW010000078">
    <property type="protein sequence ID" value="NMD89110.1"/>
    <property type="molecule type" value="Genomic_DNA"/>
</dbReference>
<dbReference type="InterPro" id="IPR003313">
    <property type="entry name" value="AraC-bd"/>
</dbReference>
<dbReference type="Proteomes" id="UP000245959">
    <property type="component" value="Unassembled WGS sequence"/>
</dbReference>
<keyword evidence="4" id="KW-0804">Transcription</keyword>
<evidence type="ECO:0000313" key="9">
    <source>
        <dbReference type="Proteomes" id="UP000576225"/>
    </source>
</evidence>
<dbReference type="Gene3D" id="1.10.10.60">
    <property type="entry name" value="Homeodomain-like"/>
    <property type="match status" value="2"/>
</dbReference>
<dbReference type="InterPro" id="IPR050204">
    <property type="entry name" value="AraC_XylS_family_regulators"/>
</dbReference>
<dbReference type="InterPro" id="IPR018060">
    <property type="entry name" value="HTH_AraC"/>
</dbReference>
<reference evidence="7 8" key="1">
    <citation type="submission" date="2018-04" db="EMBL/GenBank/DDBJ databases">
        <title>Genomic Encyclopedia of Type Strains, Phase IV (KMG-IV): sequencing the most valuable type-strain genomes for metagenomic binning, comparative biology and taxonomic classification.</title>
        <authorList>
            <person name="Goeker M."/>
        </authorList>
    </citation>
    <scope>NUCLEOTIDE SEQUENCE [LARGE SCALE GENOMIC DNA]</scope>
    <source>
        <strain evidence="7 8">DSM 14823</strain>
    </source>
</reference>
<protein>
    <submittedName>
        <fullName evidence="7">AraC family transcriptional regulator</fullName>
    </submittedName>
</protein>
<accession>A0A2U1B733</accession>
<keyword evidence="3" id="KW-0238">DNA-binding</keyword>
<keyword evidence="1" id="KW-0963">Cytoplasm</keyword>
<reference evidence="6 9" key="2">
    <citation type="submission" date="2020-04" db="EMBL/GenBank/DDBJ databases">
        <authorList>
            <person name="Hitch T.C.A."/>
            <person name="Wylensek D."/>
            <person name="Clavel T."/>
        </authorList>
    </citation>
    <scope>NUCLEOTIDE SEQUENCE [LARGE SCALE GENOMIC DNA]</scope>
    <source>
        <strain evidence="6 9">COR2-253-APC-1A</strain>
    </source>
</reference>
<evidence type="ECO:0000259" key="5">
    <source>
        <dbReference type="PROSITE" id="PS01124"/>
    </source>
</evidence>
<gene>
    <name evidence="7" type="ORF">C8D82_10610</name>
    <name evidence="6" type="ORF">HF882_21220</name>
</gene>
<dbReference type="GO" id="GO:0003700">
    <property type="term" value="F:DNA-binding transcription factor activity"/>
    <property type="evidence" value="ECO:0007669"/>
    <property type="project" value="InterPro"/>
</dbReference>
<dbReference type="Pfam" id="PF02311">
    <property type="entry name" value="AraC_binding"/>
    <property type="match status" value="1"/>
</dbReference>
<dbReference type="OrthoDB" id="1650670at2"/>
<evidence type="ECO:0000256" key="4">
    <source>
        <dbReference type="ARBA" id="ARBA00023163"/>
    </source>
</evidence>
<dbReference type="SMART" id="SM00342">
    <property type="entry name" value="HTH_ARAC"/>
    <property type="match status" value="1"/>
</dbReference>
<dbReference type="PANTHER" id="PTHR46796:SF13">
    <property type="entry name" value="HTH-TYPE TRANSCRIPTIONAL ACTIVATOR RHAS"/>
    <property type="match status" value="1"/>
</dbReference>
<keyword evidence="8" id="KW-1185">Reference proteome</keyword>
<dbReference type="Proteomes" id="UP000576225">
    <property type="component" value="Unassembled WGS sequence"/>
</dbReference>
<dbReference type="InterPro" id="IPR037923">
    <property type="entry name" value="HTH-like"/>
</dbReference>
<proteinExistence type="predicted"/>
<dbReference type="PRINTS" id="PR00032">
    <property type="entry name" value="HTHARAC"/>
</dbReference>
<comment type="caution">
    <text evidence="7">The sequence shown here is derived from an EMBL/GenBank/DDBJ whole genome shotgun (WGS) entry which is preliminary data.</text>
</comment>
<dbReference type="InterPro" id="IPR009057">
    <property type="entry name" value="Homeodomain-like_sf"/>
</dbReference>
<evidence type="ECO:0000313" key="6">
    <source>
        <dbReference type="EMBL" id="NMD89110.1"/>
    </source>
</evidence>
<evidence type="ECO:0000256" key="1">
    <source>
        <dbReference type="ARBA" id="ARBA00022490"/>
    </source>
</evidence>
<dbReference type="InterPro" id="IPR020449">
    <property type="entry name" value="Tscrpt_reg_AraC-type_HTH"/>
</dbReference>
<dbReference type="InterPro" id="IPR014710">
    <property type="entry name" value="RmlC-like_jellyroll"/>
</dbReference>
<dbReference type="PANTHER" id="PTHR46796">
    <property type="entry name" value="HTH-TYPE TRANSCRIPTIONAL ACTIVATOR RHAS-RELATED"/>
    <property type="match status" value="1"/>
</dbReference>
<keyword evidence="2" id="KW-0805">Transcription regulation</keyword>
<dbReference type="GeneID" id="78294447"/>
<dbReference type="Gene3D" id="2.60.120.10">
    <property type="entry name" value="Jelly Rolls"/>
    <property type="match status" value="1"/>
</dbReference>
<name>A0A2U1B733_9BACT</name>
<dbReference type="EMBL" id="QEKH01000006">
    <property type="protein sequence ID" value="PVY44493.1"/>
    <property type="molecule type" value="Genomic_DNA"/>
</dbReference>
<dbReference type="PROSITE" id="PS01124">
    <property type="entry name" value="HTH_ARAC_FAMILY_2"/>
    <property type="match status" value="1"/>
</dbReference>
<dbReference type="AlphaFoldDB" id="A0A2U1B733"/>
<feature type="domain" description="HTH araC/xylS-type" evidence="5">
    <location>
        <begin position="189"/>
        <end position="287"/>
    </location>
</feature>
<dbReference type="SUPFAM" id="SSF51215">
    <property type="entry name" value="Regulatory protein AraC"/>
    <property type="match status" value="1"/>
</dbReference>
<evidence type="ECO:0000313" key="8">
    <source>
        <dbReference type="Proteomes" id="UP000245959"/>
    </source>
</evidence>
<evidence type="ECO:0000256" key="2">
    <source>
        <dbReference type="ARBA" id="ARBA00023015"/>
    </source>
</evidence>
<evidence type="ECO:0000256" key="3">
    <source>
        <dbReference type="ARBA" id="ARBA00023125"/>
    </source>
</evidence>